<sequence>MLNPAPTALGRWGPGLQLGANLQLDDFWKVGVDVAASYHPSQIDGEESFDALLVSALALEARYALDVFTYVPYVGLAGVFYPTGPTSERAPAGERLGLRATLGADYRYSRERSLGVAIDLHAPLTAPQDFPLYGSIRAYFAWHFRSF</sequence>
<accession>A0A5C6WXV1</accession>
<dbReference type="AlphaFoldDB" id="A0A5C6WXV1"/>
<dbReference type="OrthoDB" id="5522956at2"/>
<organism evidence="1 2">
    <name type="scientific">Lujinxingia vulgaris</name>
    <dbReference type="NCBI Taxonomy" id="2600176"/>
    <lineage>
        <taxon>Bacteria</taxon>
        <taxon>Deltaproteobacteria</taxon>
        <taxon>Bradymonadales</taxon>
        <taxon>Lujinxingiaceae</taxon>
        <taxon>Lujinxingia</taxon>
    </lineage>
</organism>
<reference evidence="1 2" key="1">
    <citation type="submission" date="2019-08" db="EMBL/GenBank/DDBJ databases">
        <title>Bradymonadales sp. TMQ2.</title>
        <authorList>
            <person name="Liang Q."/>
        </authorList>
    </citation>
    <scope>NUCLEOTIDE SEQUENCE [LARGE SCALE GENOMIC DNA]</scope>
    <source>
        <strain evidence="1 2">TMQ2</strain>
    </source>
</reference>
<dbReference type="EMBL" id="VOSL01000144">
    <property type="protein sequence ID" value="TXD31873.1"/>
    <property type="molecule type" value="Genomic_DNA"/>
</dbReference>
<protein>
    <recommendedName>
        <fullName evidence="3">Outer membrane protein beta-barrel domain-containing protein</fullName>
    </recommendedName>
</protein>
<comment type="caution">
    <text evidence="1">The sequence shown here is derived from an EMBL/GenBank/DDBJ whole genome shotgun (WGS) entry which is preliminary data.</text>
</comment>
<evidence type="ECO:0008006" key="3">
    <source>
        <dbReference type="Google" id="ProtNLM"/>
    </source>
</evidence>
<proteinExistence type="predicted"/>
<dbReference type="SUPFAM" id="SSF103515">
    <property type="entry name" value="Autotransporter"/>
    <property type="match status" value="1"/>
</dbReference>
<evidence type="ECO:0000313" key="2">
    <source>
        <dbReference type="Proteomes" id="UP000321046"/>
    </source>
</evidence>
<dbReference type="Proteomes" id="UP000321046">
    <property type="component" value="Unassembled WGS sequence"/>
</dbReference>
<dbReference type="RefSeq" id="WP_146977143.1">
    <property type="nucleotide sequence ID" value="NZ_VOSL01000144.1"/>
</dbReference>
<evidence type="ECO:0000313" key="1">
    <source>
        <dbReference type="EMBL" id="TXD31873.1"/>
    </source>
</evidence>
<name>A0A5C6WXV1_9DELT</name>
<gene>
    <name evidence="1" type="ORF">FRC96_19785</name>
</gene>
<dbReference type="InterPro" id="IPR036709">
    <property type="entry name" value="Autotransporte_beta_dom_sf"/>
</dbReference>